<gene>
    <name evidence="2" type="ORF">GCM10010358_19100</name>
</gene>
<keyword evidence="3" id="KW-1185">Reference proteome</keyword>
<evidence type="ECO:0000256" key="1">
    <source>
        <dbReference type="SAM" id="Phobius"/>
    </source>
</evidence>
<dbReference type="Pfam" id="PF11755">
    <property type="entry name" value="DUF3311"/>
    <property type="match status" value="1"/>
</dbReference>
<proteinExistence type="predicted"/>
<evidence type="ECO:0000313" key="2">
    <source>
        <dbReference type="EMBL" id="GGX64906.1"/>
    </source>
</evidence>
<dbReference type="Proteomes" id="UP000619244">
    <property type="component" value="Unassembled WGS sequence"/>
</dbReference>
<reference evidence="2" key="2">
    <citation type="submission" date="2020-09" db="EMBL/GenBank/DDBJ databases">
        <authorList>
            <person name="Sun Q."/>
            <person name="Ohkuma M."/>
        </authorList>
    </citation>
    <scope>NUCLEOTIDE SEQUENCE</scope>
    <source>
        <strain evidence="2">JCM 4790</strain>
    </source>
</reference>
<keyword evidence="1" id="KW-1133">Transmembrane helix</keyword>
<protein>
    <recommendedName>
        <fullName evidence="4">DUF3311 domain-containing protein</fullName>
    </recommendedName>
</protein>
<keyword evidence="1" id="KW-0812">Transmembrane</keyword>
<sequence length="72" mass="8301">MNVRRHHLWLLAPFLLQLAALPLVNRVEPVLLGLPFLFFWLLVSTVLTPFAVWLARRGDRRRTDRAKGRAGA</sequence>
<organism evidence="2 3">
    <name type="scientific">Streptomyces minutiscleroticus</name>
    <dbReference type="NCBI Taxonomy" id="68238"/>
    <lineage>
        <taxon>Bacteria</taxon>
        <taxon>Bacillati</taxon>
        <taxon>Actinomycetota</taxon>
        <taxon>Actinomycetes</taxon>
        <taxon>Kitasatosporales</taxon>
        <taxon>Streptomycetaceae</taxon>
        <taxon>Streptomyces</taxon>
    </lineage>
</organism>
<dbReference type="AlphaFoldDB" id="A0A918KKC6"/>
<name>A0A918KKC6_9ACTN</name>
<comment type="caution">
    <text evidence="2">The sequence shown here is derived from an EMBL/GenBank/DDBJ whole genome shotgun (WGS) entry which is preliminary data.</text>
</comment>
<reference evidence="2" key="1">
    <citation type="journal article" date="2014" name="Int. J. Syst. Evol. Microbiol.">
        <title>Complete genome sequence of Corynebacterium casei LMG S-19264T (=DSM 44701T), isolated from a smear-ripened cheese.</title>
        <authorList>
            <consortium name="US DOE Joint Genome Institute (JGI-PGF)"/>
            <person name="Walter F."/>
            <person name="Albersmeier A."/>
            <person name="Kalinowski J."/>
            <person name="Ruckert C."/>
        </authorList>
    </citation>
    <scope>NUCLEOTIDE SEQUENCE</scope>
    <source>
        <strain evidence="2">JCM 4790</strain>
    </source>
</reference>
<dbReference type="RefSeq" id="WP_190189737.1">
    <property type="nucleotide sequence ID" value="NZ_BMVU01000005.1"/>
</dbReference>
<evidence type="ECO:0000313" key="3">
    <source>
        <dbReference type="Proteomes" id="UP000619244"/>
    </source>
</evidence>
<dbReference type="InterPro" id="IPR021741">
    <property type="entry name" value="DUF3311"/>
</dbReference>
<dbReference type="EMBL" id="BMVU01000005">
    <property type="protein sequence ID" value="GGX64906.1"/>
    <property type="molecule type" value="Genomic_DNA"/>
</dbReference>
<feature type="transmembrane region" description="Helical" evidence="1">
    <location>
        <begin position="36"/>
        <end position="55"/>
    </location>
</feature>
<evidence type="ECO:0008006" key="4">
    <source>
        <dbReference type="Google" id="ProtNLM"/>
    </source>
</evidence>
<keyword evidence="1" id="KW-0472">Membrane</keyword>
<accession>A0A918KKC6</accession>